<proteinExistence type="inferred from homology"/>
<dbReference type="InterPro" id="IPR020843">
    <property type="entry name" value="ER"/>
</dbReference>
<evidence type="ECO:0000256" key="4">
    <source>
        <dbReference type="ARBA" id="ARBA00023002"/>
    </source>
</evidence>
<feature type="domain" description="Enoyl reductase (ER)" evidence="6">
    <location>
        <begin position="55"/>
        <end position="401"/>
    </location>
</feature>
<evidence type="ECO:0000256" key="3">
    <source>
        <dbReference type="ARBA" id="ARBA00022946"/>
    </source>
</evidence>
<dbReference type="EMBL" id="GECZ01004191">
    <property type="protein sequence ID" value="JAS65578.1"/>
    <property type="molecule type" value="Transcribed_RNA"/>
</dbReference>
<dbReference type="InterPro" id="IPR011032">
    <property type="entry name" value="GroES-like_sf"/>
</dbReference>
<dbReference type="SUPFAM" id="SSF51735">
    <property type="entry name" value="NAD(P)-binding Rossmann-fold domains"/>
    <property type="match status" value="1"/>
</dbReference>
<evidence type="ECO:0000313" key="7">
    <source>
        <dbReference type="EMBL" id="JAS64244.1"/>
    </source>
</evidence>
<evidence type="ECO:0000259" key="6">
    <source>
        <dbReference type="SMART" id="SM00829"/>
    </source>
</evidence>
<accession>A0A1B6GT26</accession>
<dbReference type="InterPro" id="IPR050700">
    <property type="entry name" value="YIM1/Zinc_Alcohol_DH_Fams"/>
</dbReference>
<dbReference type="FunFam" id="3.40.50.720:FF:000147">
    <property type="entry name" value="Reticulon-4-interacting protein 1 homolog, mitochondrial"/>
    <property type="match status" value="1"/>
</dbReference>
<name>A0A1B6GT26_9HEMI</name>
<dbReference type="CDD" id="cd08248">
    <property type="entry name" value="RTN4I1"/>
    <property type="match status" value="1"/>
</dbReference>
<dbReference type="Pfam" id="PF13602">
    <property type="entry name" value="ADH_zinc_N_2"/>
    <property type="match status" value="1"/>
</dbReference>
<dbReference type="PANTHER" id="PTHR11695">
    <property type="entry name" value="ALCOHOL DEHYDROGENASE RELATED"/>
    <property type="match status" value="1"/>
</dbReference>
<keyword evidence="4" id="KW-0560">Oxidoreductase</keyword>
<dbReference type="Pfam" id="PF08240">
    <property type="entry name" value="ADH_N"/>
    <property type="match status" value="1"/>
</dbReference>
<keyword evidence="5" id="KW-0496">Mitochondrion</keyword>
<comment type="similarity">
    <text evidence="2">Belongs to the zinc-containing alcohol dehydrogenase family. Quinone oxidoreductase subfamily.</text>
</comment>
<keyword evidence="3" id="KW-0809">Transit peptide</keyword>
<reference evidence="8" key="1">
    <citation type="submission" date="2015-11" db="EMBL/GenBank/DDBJ databases">
        <title>De novo transcriptome assembly of four potential Pierce s Disease insect vectors from Arizona vineyards.</title>
        <authorList>
            <person name="Tassone E.E."/>
        </authorList>
    </citation>
    <scope>NUCLEOTIDE SEQUENCE</scope>
</reference>
<gene>
    <name evidence="7" type="ORF">g.40390</name>
    <name evidence="8" type="ORF">g.40392</name>
</gene>
<dbReference type="GO" id="GO:0005739">
    <property type="term" value="C:mitochondrion"/>
    <property type="evidence" value="ECO:0007669"/>
    <property type="project" value="UniProtKB-SubCell"/>
</dbReference>
<evidence type="ECO:0000256" key="5">
    <source>
        <dbReference type="ARBA" id="ARBA00023128"/>
    </source>
</evidence>
<organism evidence="8">
    <name type="scientific">Cuerna arida</name>
    <dbReference type="NCBI Taxonomy" id="1464854"/>
    <lineage>
        <taxon>Eukaryota</taxon>
        <taxon>Metazoa</taxon>
        <taxon>Ecdysozoa</taxon>
        <taxon>Arthropoda</taxon>
        <taxon>Hexapoda</taxon>
        <taxon>Insecta</taxon>
        <taxon>Pterygota</taxon>
        <taxon>Neoptera</taxon>
        <taxon>Paraneoptera</taxon>
        <taxon>Hemiptera</taxon>
        <taxon>Auchenorrhyncha</taxon>
        <taxon>Membracoidea</taxon>
        <taxon>Cicadellidae</taxon>
        <taxon>Cicadellinae</taxon>
        <taxon>Proconiini</taxon>
        <taxon>Cuerna</taxon>
    </lineage>
</organism>
<dbReference type="InterPro" id="IPR013154">
    <property type="entry name" value="ADH-like_N"/>
</dbReference>
<evidence type="ECO:0000256" key="2">
    <source>
        <dbReference type="ARBA" id="ARBA00010371"/>
    </source>
</evidence>
<evidence type="ECO:0000313" key="8">
    <source>
        <dbReference type="EMBL" id="JAS65578.1"/>
    </source>
</evidence>
<dbReference type="GO" id="GO:0016491">
    <property type="term" value="F:oxidoreductase activity"/>
    <property type="evidence" value="ECO:0007669"/>
    <property type="project" value="UniProtKB-KW"/>
</dbReference>
<dbReference type="Gene3D" id="3.90.180.10">
    <property type="entry name" value="Medium-chain alcohol dehydrogenases, catalytic domain"/>
    <property type="match status" value="1"/>
</dbReference>
<dbReference type="PANTHER" id="PTHR11695:SF294">
    <property type="entry name" value="RETICULON-4-INTERACTING PROTEIN 1, MITOCHONDRIAL"/>
    <property type="match status" value="1"/>
</dbReference>
<sequence>MIVFRSLSYRLRFGATSSTNLLLSKYSTEAASVDESVFQGEEGHKMAAWQIHSYGGLEELQLSKSVRIPSLMNPNDVLVKVSATSVNPIDIAMMGSYGHVLLNTIRQVEKCNMNEMEFPLILGRDFAGEVVAKGNSVSSELMVGDVVFGVTPPHRPGCHAQYVVAHKDWIHRMPANLKVVEASCLLYAGLTAWSALQITGELLVLPPKGRRVLVLGGSGGVGTLAVQMLKAWGADVTATCSTDAVPLVQSLGVQSVFDYTQPGVMEALGAGGKYDIILDAAGLPETEIPAYLTLLKEWRLAKYITLRSPMLRNTDQLGLVGGMLRNAADLVLPNLTTGALLRGASLRWGYFAPLNAGVREISRLAESGQLTPIIDKSMNILELPAAYEKVKNGHLRGKVVLTV</sequence>
<dbReference type="Gene3D" id="3.40.50.720">
    <property type="entry name" value="NAD(P)-binding Rossmann-like Domain"/>
    <property type="match status" value="1"/>
</dbReference>
<protein>
    <recommendedName>
        <fullName evidence="6">Enoyl reductase (ER) domain-containing protein</fullName>
    </recommendedName>
</protein>
<evidence type="ECO:0000256" key="1">
    <source>
        <dbReference type="ARBA" id="ARBA00004173"/>
    </source>
</evidence>
<dbReference type="SUPFAM" id="SSF50129">
    <property type="entry name" value="GroES-like"/>
    <property type="match status" value="1"/>
</dbReference>
<dbReference type="AlphaFoldDB" id="A0A1B6GT26"/>
<dbReference type="InterPro" id="IPR037397">
    <property type="entry name" value="RTN4IP1"/>
</dbReference>
<dbReference type="InterPro" id="IPR036291">
    <property type="entry name" value="NAD(P)-bd_dom_sf"/>
</dbReference>
<dbReference type="EMBL" id="GECZ01005525">
    <property type="protein sequence ID" value="JAS64244.1"/>
    <property type="molecule type" value="Transcribed_RNA"/>
</dbReference>
<dbReference type="SMART" id="SM00829">
    <property type="entry name" value="PKS_ER"/>
    <property type="match status" value="1"/>
</dbReference>
<comment type="subcellular location">
    <subcellularLocation>
        <location evidence="1">Mitochondrion</location>
    </subcellularLocation>
</comment>